<evidence type="ECO:0000313" key="2">
    <source>
        <dbReference type="EnsemblProtists" id="EKX48442"/>
    </source>
</evidence>
<dbReference type="HOGENOM" id="CLU_010194_17_0_1"/>
<reference evidence="1 3" key="1">
    <citation type="journal article" date="2012" name="Nature">
        <title>Algal genomes reveal evolutionary mosaicism and the fate of nucleomorphs.</title>
        <authorList>
            <consortium name="DOE Joint Genome Institute"/>
            <person name="Curtis B.A."/>
            <person name="Tanifuji G."/>
            <person name="Burki F."/>
            <person name="Gruber A."/>
            <person name="Irimia M."/>
            <person name="Maruyama S."/>
            <person name="Arias M.C."/>
            <person name="Ball S.G."/>
            <person name="Gile G.H."/>
            <person name="Hirakawa Y."/>
            <person name="Hopkins J.F."/>
            <person name="Kuo A."/>
            <person name="Rensing S.A."/>
            <person name="Schmutz J."/>
            <person name="Symeonidi A."/>
            <person name="Elias M."/>
            <person name="Eveleigh R.J."/>
            <person name="Herman E.K."/>
            <person name="Klute M.J."/>
            <person name="Nakayama T."/>
            <person name="Obornik M."/>
            <person name="Reyes-Prieto A."/>
            <person name="Armbrust E.V."/>
            <person name="Aves S.J."/>
            <person name="Beiko R.G."/>
            <person name="Coutinho P."/>
            <person name="Dacks J.B."/>
            <person name="Durnford D.G."/>
            <person name="Fast N.M."/>
            <person name="Green B.R."/>
            <person name="Grisdale C.J."/>
            <person name="Hempel F."/>
            <person name="Henrissat B."/>
            <person name="Hoppner M.P."/>
            <person name="Ishida K."/>
            <person name="Kim E."/>
            <person name="Koreny L."/>
            <person name="Kroth P.G."/>
            <person name="Liu Y."/>
            <person name="Malik S.B."/>
            <person name="Maier U.G."/>
            <person name="McRose D."/>
            <person name="Mock T."/>
            <person name="Neilson J.A."/>
            <person name="Onodera N.T."/>
            <person name="Poole A.M."/>
            <person name="Pritham E.J."/>
            <person name="Richards T.A."/>
            <person name="Rocap G."/>
            <person name="Roy S.W."/>
            <person name="Sarai C."/>
            <person name="Schaack S."/>
            <person name="Shirato S."/>
            <person name="Slamovits C.H."/>
            <person name="Spencer D.F."/>
            <person name="Suzuki S."/>
            <person name="Worden A.Z."/>
            <person name="Zauner S."/>
            <person name="Barry K."/>
            <person name="Bell C."/>
            <person name="Bharti A.K."/>
            <person name="Crow J.A."/>
            <person name="Grimwood J."/>
            <person name="Kramer R."/>
            <person name="Lindquist E."/>
            <person name="Lucas S."/>
            <person name="Salamov A."/>
            <person name="McFadden G.I."/>
            <person name="Lane C.E."/>
            <person name="Keeling P.J."/>
            <person name="Gray M.W."/>
            <person name="Grigoriev I.V."/>
            <person name="Archibald J.M."/>
        </authorList>
    </citation>
    <scope>NUCLEOTIDE SEQUENCE</scope>
    <source>
        <strain evidence="1 3">CCMP2712</strain>
    </source>
</reference>
<dbReference type="Pfam" id="PF00106">
    <property type="entry name" value="adh_short"/>
    <property type="match status" value="1"/>
</dbReference>
<sequence>MSSKPIAVIVGPGSKHDKGGSMKEIPPSSRWGLGGALSLRFAQGGYHVALLARRKDVVEAVAEEVRNQGGTATSICCDVTDMESVSTAFKQIFSLGKVEVMIYNVAPPFPPGHEFPNLPAAHDIDPQFFDSAFNIGVTGCLRCNSQVVPKMIEQGKGTILLSGATASLRGGKKFGSVAPVKAALRSYGQSLFQELAAQGVHVGHVIIDGVIESPNTKGWGTNVPLMDPAHIAEQYWNLHVQPRSVWSYEVRLKLLQL</sequence>
<proteinExistence type="predicted"/>
<dbReference type="OMA" id="FAGAKHG"/>
<dbReference type="Gene3D" id="3.40.50.720">
    <property type="entry name" value="NAD(P)-binding Rossmann-like Domain"/>
    <property type="match status" value="1"/>
</dbReference>
<reference evidence="3" key="2">
    <citation type="submission" date="2012-11" db="EMBL/GenBank/DDBJ databases">
        <authorList>
            <person name="Kuo A."/>
            <person name="Curtis B.A."/>
            <person name="Tanifuji G."/>
            <person name="Burki F."/>
            <person name="Gruber A."/>
            <person name="Irimia M."/>
            <person name="Maruyama S."/>
            <person name="Arias M.C."/>
            <person name="Ball S.G."/>
            <person name="Gile G.H."/>
            <person name="Hirakawa Y."/>
            <person name="Hopkins J.F."/>
            <person name="Rensing S.A."/>
            <person name="Schmutz J."/>
            <person name="Symeonidi A."/>
            <person name="Elias M."/>
            <person name="Eveleigh R.J."/>
            <person name="Herman E.K."/>
            <person name="Klute M.J."/>
            <person name="Nakayama T."/>
            <person name="Obornik M."/>
            <person name="Reyes-Prieto A."/>
            <person name="Armbrust E.V."/>
            <person name="Aves S.J."/>
            <person name="Beiko R.G."/>
            <person name="Coutinho P."/>
            <person name="Dacks J.B."/>
            <person name="Durnford D.G."/>
            <person name="Fast N.M."/>
            <person name="Green B.R."/>
            <person name="Grisdale C."/>
            <person name="Hempe F."/>
            <person name="Henrissat B."/>
            <person name="Hoppner M.P."/>
            <person name="Ishida K.-I."/>
            <person name="Kim E."/>
            <person name="Koreny L."/>
            <person name="Kroth P.G."/>
            <person name="Liu Y."/>
            <person name="Malik S.-B."/>
            <person name="Maier U.G."/>
            <person name="McRose D."/>
            <person name="Mock T."/>
            <person name="Neilson J.A."/>
            <person name="Onodera N.T."/>
            <person name="Poole A.M."/>
            <person name="Pritham E.J."/>
            <person name="Richards T.A."/>
            <person name="Rocap G."/>
            <person name="Roy S.W."/>
            <person name="Sarai C."/>
            <person name="Schaack S."/>
            <person name="Shirato S."/>
            <person name="Slamovits C.H."/>
            <person name="Spencer D.F."/>
            <person name="Suzuki S."/>
            <person name="Worden A.Z."/>
            <person name="Zauner S."/>
            <person name="Barry K."/>
            <person name="Bell C."/>
            <person name="Bharti A.K."/>
            <person name="Crow J.A."/>
            <person name="Grimwood J."/>
            <person name="Kramer R."/>
            <person name="Lindquist E."/>
            <person name="Lucas S."/>
            <person name="Salamov A."/>
            <person name="McFadden G.I."/>
            <person name="Lane C.E."/>
            <person name="Keeling P.J."/>
            <person name="Gray M.W."/>
            <person name="Grigoriev I.V."/>
            <person name="Archibald J.M."/>
        </authorList>
    </citation>
    <scope>NUCLEOTIDE SEQUENCE</scope>
    <source>
        <strain evidence="3">CCMP2712</strain>
    </source>
</reference>
<dbReference type="eggNOG" id="KOG1014">
    <property type="taxonomic scope" value="Eukaryota"/>
</dbReference>
<dbReference type="GeneID" id="17305329"/>
<dbReference type="PANTHER" id="PTHR43431:SF1">
    <property type="entry name" value="OS08G0476300 PROTEIN"/>
    <property type="match status" value="1"/>
</dbReference>
<dbReference type="Proteomes" id="UP000011087">
    <property type="component" value="Unassembled WGS sequence"/>
</dbReference>
<dbReference type="EMBL" id="JH992985">
    <property type="protein sequence ID" value="EKX48442.1"/>
    <property type="molecule type" value="Genomic_DNA"/>
</dbReference>
<dbReference type="PaxDb" id="55529-EKX48442"/>
<dbReference type="InterPro" id="IPR036291">
    <property type="entry name" value="NAD(P)-bd_dom_sf"/>
</dbReference>
<keyword evidence="3" id="KW-1185">Reference proteome</keyword>
<dbReference type="STRING" id="905079.L1JJF5"/>
<organism evidence="1">
    <name type="scientific">Guillardia theta (strain CCMP2712)</name>
    <name type="common">Cryptophyte</name>
    <dbReference type="NCBI Taxonomy" id="905079"/>
    <lineage>
        <taxon>Eukaryota</taxon>
        <taxon>Cryptophyceae</taxon>
        <taxon>Pyrenomonadales</taxon>
        <taxon>Geminigeraceae</taxon>
        <taxon>Guillardia</taxon>
    </lineage>
</organism>
<dbReference type="InterPro" id="IPR002347">
    <property type="entry name" value="SDR_fam"/>
</dbReference>
<name>L1JJF5_GUITC</name>
<protein>
    <submittedName>
        <fullName evidence="1">Rossmann-fold NAD(P)(+)-binding protein</fullName>
    </submittedName>
</protein>
<evidence type="ECO:0000313" key="1">
    <source>
        <dbReference type="EMBL" id="EKX48442.1"/>
    </source>
</evidence>
<dbReference type="RefSeq" id="XP_005835422.1">
    <property type="nucleotide sequence ID" value="XM_005835365.1"/>
</dbReference>
<evidence type="ECO:0000313" key="3">
    <source>
        <dbReference type="Proteomes" id="UP000011087"/>
    </source>
</evidence>
<gene>
    <name evidence="1" type="ORF">GUITHDRAFT_151748</name>
</gene>
<dbReference type="SUPFAM" id="SSF51735">
    <property type="entry name" value="NAD(P)-binding Rossmann-fold domains"/>
    <property type="match status" value="1"/>
</dbReference>
<reference evidence="2" key="3">
    <citation type="submission" date="2016-03" db="UniProtKB">
        <authorList>
            <consortium name="EnsemblProtists"/>
        </authorList>
    </citation>
    <scope>IDENTIFICATION</scope>
</reference>
<dbReference type="PANTHER" id="PTHR43431">
    <property type="entry name" value="OXIDOREDUCTASE, SHORT CHAIN DEHYDROGENASE/REDUCTASE FAMILY (AFU_ORTHOLOGUE AFUA_5G14000)"/>
    <property type="match status" value="1"/>
</dbReference>
<dbReference type="EnsemblProtists" id="EKX48442">
    <property type="protein sequence ID" value="EKX48442"/>
    <property type="gene ID" value="GUITHDRAFT_151748"/>
</dbReference>
<accession>L1JJF5</accession>
<dbReference type="AlphaFoldDB" id="L1JJF5"/>
<dbReference type="KEGG" id="gtt:GUITHDRAFT_151748"/>
<dbReference type="OrthoDB" id="5399006at2759"/>